<dbReference type="PROSITE" id="PS50088">
    <property type="entry name" value="ANK_REPEAT"/>
    <property type="match status" value="6"/>
</dbReference>
<dbReference type="SMART" id="SM00248">
    <property type="entry name" value="ANK"/>
    <property type="match status" value="8"/>
</dbReference>
<dbReference type="EMBL" id="DS995901">
    <property type="protein sequence ID" value="EEA24133.1"/>
    <property type="molecule type" value="Genomic_DNA"/>
</dbReference>
<feature type="repeat" description="ANK" evidence="3">
    <location>
        <begin position="70"/>
        <end position="102"/>
    </location>
</feature>
<evidence type="ECO:0000313" key="4">
    <source>
        <dbReference type="EMBL" id="EEA24133.1"/>
    </source>
</evidence>
<evidence type="ECO:0000313" key="5">
    <source>
        <dbReference type="Proteomes" id="UP000001294"/>
    </source>
</evidence>
<name>B6QF98_TALMQ</name>
<keyword evidence="2 3" id="KW-0040">ANK repeat</keyword>
<feature type="repeat" description="ANK" evidence="3">
    <location>
        <begin position="186"/>
        <end position="218"/>
    </location>
</feature>
<dbReference type="AlphaFoldDB" id="B6QF98"/>
<dbReference type="VEuPathDB" id="FungiDB:PMAA_081430"/>
<evidence type="ECO:0000256" key="1">
    <source>
        <dbReference type="ARBA" id="ARBA00022737"/>
    </source>
</evidence>
<dbReference type="InterPro" id="IPR002110">
    <property type="entry name" value="Ankyrin_rpt"/>
</dbReference>
<dbReference type="Pfam" id="PF13637">
    <property type="entry name" value="Ank_4"/>
    <property type="match status" value="1"/>
</dbReference>
<dbReference type="PRINTS" id="PR01415">
    <property type="entry name" value="ANKYRIN"/>
</dbReference>
<evidence type="ECO:0000256" key="2">
    <source>
        <dbReference type="ARBA" id="ARBA00023043"/>
    </source>
</evidence>
<feature type="repeat" description="ANK" evidence="3">
    <location>
        <begin position="138"/>
        <end position="170"/>
    </location>
</feature>
<dbReference type="PhylomeDB" id="B6QF98"/>
<feature type="repeat" description="ANK" evidence="3">
    <location>
        <begin position="219"/>
        <end position="251"/>
    </location>
</feature>
<dbReference type="SUPFAM" id="SSF48403">
    <property type="entry name" value="Ankyrin repeat"/>
    <property type="match status" value="1"/>
</dbReference>
<feature type="repeat" description="ANK" evidence="3">
    <location>
        <begin position="104"/>
        <end position="137"/>
    </location>
</feature>
<dbReference type="HOGENOM" id="CLU_500675_0_0_1"/>
<organism evidence="4 5">
    <name type="scientific">Talaromyces marneffei (strain ATCC 18224 / CBS 334.59 / QM 7333)</name>
    <name type="common">Penicillium marneffei</name>
    <dbReference type="NCBI Taxonomy" id="441960"/>
    <lineage>
        <taxon>Eukaryota</taxon>
        <taxon>Fungi</taxon>
        <taxon>Dikarya</taxon>
        <taxon>Ascomycota</taxon>
        <taxon>Pezizomycotina</taxon>
        <taxon>Eurotiomycetes</taxon>
        <taxon>Eurotiomycetidae</taxon>
        <taxon>Eurotiales</taxon>
        <taxon>Trichocomaceae</taxon>
        <taxon>Talaromyces</taxon>
        <taxon>Talaromyces sect. Talaromyces</taxon>
    </lineage>
</organism>
<feature type="repeat" description="ANK" evidence="3">
    <location>
        <begin position="252"/>
        <end position="284"/>
    </location>
</feature>
<dbReference type="PROSITE" id="PS50297">
    <property type="entry name" value="ANK_REP_REGION"/>
    <property type="match status" value="6"/>
</dbReference>
<dbReference type="InterPro" id="IPR036770">
    <property type="entry name" value="Ankyrin_rpt-contain_sf"/>
</dbReference>
<dbReference type="PANTHER" id="PTHR24198:SF165">
    <property type="entry name" value="ANKYRIN REPEAT-CONTAINING PROTEIN-RELATED"/>
    <property type="match status" value="1"/>
</dbReference>
<evidence type="ECO:0000256" key="3">
    <source>
        <dbReference type="PROSITE-ProRule" id="PRU00023"/>
    </source>
</evidence>
<protein>
    <submittedName>
        <fullName evidence="4">Ankyrin repeat domain protein, putative</fullName>
    </submittedName>
</protein>
<dbReference type="Gene3D" id="1.25.40.20">
    <property type="entry name" value="Ankyrin repeat-containing domain"/>
    <property type="match status" value="2"/>
</dbReference>
<dbReference type="Proteomes" id="UP000001294">
    <property type="component" value="Unassembled WGS sequence"/>
</dbReference>
<dbReference type="Pfam" id="PF12796">
    <property type="entry name" value="Ank_2"/>
    <property type="match status" value="3"/>
</dbReference>
<dbReference type="PANTHER" id="PTHR24198">
    <property type="entry name" value="ANKYRIN REPEAT AND PROTEIN KINASE DOMAIN-CONTAINING PROTEIN"/>
    <property type="match status" value="1"/>
</dbReference>
<accession>B6QF98</accession>
<proteinExistence type="predicted"/>
<keyword evidence="5" id="KW-1185">Reference proteome</keyword>
<keyword evidence="1" id="KW-0677">Repeat</keyword>
<reference evidence="5" key="1">
    <citation type="journal article" date="2015" name="Genome Announc.">
        <title>Genome sequence of the AIDS-associated pathogen Penicillium marneffei (ATCC18224) and its near taxonomic relative Talaromyces stipitatus (ATCC10500).</title>
        <authorList>
            <person name="Nierman W.C."/>
            <person name="Fedorova-Abrams N.D."/>
            <person name="Andrianopoulos A."/>
        </authorList>
    </citation>
    <scope>NUCLEOTIDE SEQUENCE [LARGE SCALE GENOMIC DNA]</scope>
    <source>
        <strain evidence="5">ATCC 18224 / CBS 334.59 / QM 7333</strain>
    </source>
</reference>
<gene>
    <name evidence="4" type="ORF">PMAA_081430</name>
</gene>
<sequence length="544" mass="60825">MVQDTVQPYTAIPTDIMPRKLKLGIKATARKDPQWTGLTELHAAVLTGSEDGFRSLKERKWSLLETKDKRGRTALHWAATTGTEEIVSFLFDRNADVKTKDSIFGQTPLHWAAKYGRYQVITQFLHKDVGILDIKDPHGATALHYAAENGHEAVVKLLLESGADLNIQDQNERTPNGAQVDRKDGLGRTTLSLIAMGGLEDLITIVVEKGADINSPDSNGWTPLWRASLNGSERMLQLLIEKGADTEAQDSHVSTPLIWAAKNGCEQMVVLLLRAGADPKFQDRFGRTPLSWASTNGFESIVQQLMGITQVFGDVKTSIAQLDLVQLCDVMKTLDKSHDDLALEWLFELLWPSHISSKVRLGEELTMKAVLSGGADDAVSLALEIAKHSERSRGIFNVDTLEISIFVSRLSTTAGRRVQFQTPHKAEEFYLYAAGIHETILNSFVRDAVNAKESRSKSTAAERYVDVPTHFYLLKLAVERLGWWPRGYSIYKRLNANLFQNFIDYLIDFEGVERWNLKKFGSGRAEADDDLLDLDHIKLVQKLP</sequence>